<dbReference type="EMBL" id="CP074402">
    <property type="protein sequence ID" value="QVJ00305.1"/>
    <property type="molecule type" value="Genomic_DNA"/>
</dbReference>
<dbReference type="KEGG" id="nec:KGD82_16210"/>
<evidence type="ECO:0000313" key="1">
    <source>
        <dbReference type="EMBL" id="QVJ00305.1"/>
    </source>
</evidence>
<sequence>MDRYLGLPQGLPAWAANRFIDAVQSLAWKLQEFATMEYVPGDFGGNDRHKIVYSGGYEPYMDTLMRITGADRGGWELEGRARRDLHHDDFNNPVSDSRIEARMRAIETEDIRALIVDGDAEYTPAAAGKRYTVIRMNKAGHLSAHTDQEPPAEEAGIREWKVSPLNFRQANRLMRRVGVFALVTAKPTAATTFVGDARESMETTLAKFLIPADEVSAYMAENGIEDTPARREKALRALTTVRFHSK</sequence>
<keyword evidence="2" id="KW-1185">Reference proteome</keyword>
<dbReference type="Proteomes" id="UP000682416">
    <property type="component" value="Chromosome"/>
</dbReference>
<accession>A0A975QJN6</accession>
<gene>
    <name evidence="1" type="ORF">KGD82_16210</name>
</gene>
<proteinExistence type="predicted"/>
<protein>
    <submittedName>
        <fullName evidence="1">Uncharacterized protein</fullName>
    </submittedName>
</protein>
<organism evidence="1 2">
    <name type="scientific">Nocardiopsis eucommiae</name>
    <dbReference type="NCBI Taxonomy" id="2831970"/>
    <lineage>
        <taxon>Bacteria</taxon>
        <taxon>Bacillati</taxon>
        <taxon>Actinomycetota</taxon>
        <taxon>Actinomycetes</taxon>
        <taxon>Streptosporangiales</taxon>
        <taxon>Nocardiopsidaceae</taxon>
        <taxon>Nocardiopsis</taxon>
    </lineage>
</organism>
<name>A0A975QJN6_9ACTN</name>
<dbReference type="AlphaFoldDB" id="A0A975QJN6"/>
<evidence type="ECO:0000313" key="2">
    <source>
        <dbReference type="Proteomes" id="UP000682416"/>
    </source>
</evidence>
<reference evidence="1" key="1">
    <citation type="submission" date="2021-05" db="EMBL/GenBank/DDBJ databases">
        <authorList>
            <person name="Kaiqin L."/>
            <person name="Jian G."/>
        </authorList>
    </citation>
    <scope>NUCLEOTIDE SEQUENCE</scope>
    <source>
        <strain evidence="1">HDS5</strain>
    </source>
</reference>